<keyword evidence="1" id="KW-0732">Signal</keyword>
<proteinExistence type="predicted"/>
<feature type="signal peptide" evidence="1">
    <location>
        <begin position="1"/>
        <end position="21"/>
    </location>
</feature>
<evidence type="ECO:0000313" key="2">
    <source>
        <dbReference type="EMBL" id="KAF4630063.1"/>
    </source>
</evidence>
<evidence type="ECO:0000313" key="3">
    <source>
        <dbReference type="Proteomes" id="UP000566819"/>
    </source>
</evidence>
<dbReference type="Proteomes" id="UP000566819">
    <property type="component" value="Unassembled WGS sequence"/>
</dbReference>
<comment type="caution">
    <text evidence="2">The sequence shown here is derived from an EMBL/GenBank/DDBJ whole genome shotgun (WGS) entry which is preliminary data.</text>
</comment>
<protein>
    <submittedName>
        <fullName evidence="2">Uncharacterized protein</fullName>
    </submittedName>
</protein>
<organism evidence="2 3">
    <name type="scientific">Cudoniella acicularis</name>
    <dbReference type="NCBI Taxonomy" id="354080"/>
    <lineage>
        <taxon>Eukaryota</taxon>
        <taxon>Fungi</taxon>
        <taxon>Dikarya</taxon>
        <taxon>Ascomycota</taxon>
        <taxon>Pezizomycotina</taxon>
        <taxon>Leotiomycetes</taxon>
        <taxon>Helotiales</taxon>
        <taxon>Tricladiaceae</taxon>
        <taxon>Cudoniella</taxon>
    </lineage>
</organism>
<name>A0A8H4RJB0_9HELO</name>
<reference evidence="2 3" key="1">
    <citation type="submission" date="2020-03" db="EMBL/GenBank/DDBJ databases">
        <title>Draft Genome Sequence of Cudoniella acicularis.</title>
        <authorList>
            <person name="Buettner E."/>
            <person name="Kellner H."/>
        </authorList>
    </citation>
    <scope>NUCLEOTIDE SEQUENCE [LARGE SCALE GENOMIC DNA]</scope>
    <source>
        <strain evidence="2 3">DSM 108380</strain>
    </source>
</reference>
<keyword evidence="3" id="KW-1185">Reference proteome</keyword>
<dbReference type="AlphaFoldDB" id="A0A8H4RJB0"/>
<feature type="chain" id="PRO_5034150454" evidence="1">
    <location>
        <begin position="22"/>
        <end position="173"/>
    </location>
</feature>
<gene>
    <name evidence="2" type="ORF">G7Y89_g8085</name>
</gene>
<evidence type="ECO:0000256" key="1">
    <source>
        <dbReference type="SAM" id="SignalP"/>
    </source>
</evidence>
<sequence length="173" mass="18906">MTARYLTLVFVVLSSIQNVLADLDAFSDTNIGPDGFSEQTSSLPLKNITSPSSPPAATGTTLYRFKFNYTSTLPDGSIITPPALLPDWIPRILPTISTVGLHILIIPALPPPMTLKLGKADHSVLLLLLYWITTDYSRTIMENRDFNQLVVSDTSDVALVDEQESGHLGLHNN</sequence>
<accession>A0A8H4RJB0</accession>
<dbReference type="EMBL" id="JAAMPI010000594">
    <property type="protein sequence ID" value="KAF4630063.1"/>
    <property type="molecule type" value="Genomic_DNA"/>
</dbReference>